<organism evidence="2 3">
    <name type="scientific">Peribacillus simplex</name>
    <dbReference type="NCBI Taxonomy" id="1478"/>
    <lineage>
        <taxon>Bacteria</taxon>
        <taxon>Bacillati</taxon>
        <taxon>Bacillota</taxon>
        <taxon>Bacilli</taxon>
        <taxon>Bacillales</taxon>
        <taxon>Bacillaceae</taxon>
        <taxon>Peribacillus</taxon>
    </lineage>
</organism>
<evidence type="ECO:0000313" key="3">
    <source>
        <dbReference type="Proteomes" id="UP001234602"/>
    </source>
</evidence>
<dbReference type="Proteomes" id="UP001234602">
    <property type="component" value="Unassembled WGS sequence"/>
</dbReference>
<dbReference type="EMBL" id="JAUCEY010000008">
    <property type="protein sequence ID" value="MDM5454801.1"/>
    <property type="molecule type" value="Genomic_DNA"/>
</dbReference>
<feature type="transmembrane region" description="Helical" evidence="1">
    <location>
        <begin position="195"/>
        <end position="215"/>
    </location>
</feature>
<accession>A0AAW7II78</accession>
<dbReference type="GO" id="GO:0016020">
    <property type="term" value="C:membrane"/>
    <property type="evidence" value="ECO:0007669"/>
    <property type="project" value="InterPro"/>
</dbReference>
<reference evidence="2" key="1">
    <citation type="submission" date="2023-06" db="EMBL/GenBank/DDBJ databases">
        <title>Comparative genomics of Bacillaceae isolates and their secondary metabolite potential.</title>
        <authorList>
            <person name="Song L."/>
            <person name="Nielsen L.J."/>
            <person name="Mohite O."/>
            <person name="Xu X."/>
            <person name="Weber T."/>
            <person name="Kovacs A.T."/>
        </authorList>
    </citation>
    <scope>NUCLEOTIDE SEQUENCE</scope>
    <source>
        <strain evidence="2">D8_B_37</strain>
    </source>
</reference>
<feature type="transmembrane region" description="Helical" evidence="1">
    <location>
        <begin position="75"/>
        <end position="92"/>
    </location>
</feature>
<feature type="transmembrane region" description="Helical" evidence="1">
    <location>
        <begin position="46"/>
        <end position="63"/>
    </location>
</feature>
<comment type="caution">
    <text evidence="2">The sequence shown here is derived from an EMBL/GenBank/DDBJ whole genome shotgun (WGS) entry which is preliminary data.</text>
</comment>
<keyword evidence="1" id="KW-0472">Membrane</keyword>
<dbReference type="Pfam" id="PF03845">
    <property type="entry name" value="Spore_permease"/>
    <property type="match status" value="1"/>
</dbReference>
<evidence type="ECO:0000313" key="2">
    <source>
        <dbReference type="EMBL" id="MDM5454801.1"/>
    </source>
</evidence>
<keyword evidence="1" id="KW-1133">Transmembrane helix</keyword>
<protein>
    <submittedName>
        <fullName evidence="2">GerAB/ArcD/ProY family transporter</fullName>
    </submittedName>
</protein>
<gene>
    <name evidence="2" type="ORF">QUF89_22025</name>
</gene>
<dbReference type="AlphaFoldDB" id="A0AAW7II78"/>
<feature type="transmembrane region" description="Helical" evidence="1">
    <location>
        <begin position="165"/>
        <end position="189"/>
    </location>
</feature>
<feature type="transmembrane region" description="Helical" evidence="1">
    <location>
        <begin position="131"/>
        <end position="153"/>
    </location>
</feature>
<name>A0AAW7II78_9BACI</name>
<evidence type="ECO:0000256" key="1">
    <source>
        <dbReference type="SAM" id="Phobius"/>
    </source>
</evidence>
<keyword evidence="1" id="KW-0812">Transmembrane</keyword>
<dbReference type="GO" id="GO:0009847">
    <property type="term" value="P:spore germination"/>
    <property type="evidence" value="ECO:0007669"/>
    <property type="project" value="InterPro"/>
</dbReference>
<sequence length="274" mass="31577">MLLPILFVLFAVILFGFFVAIANIQFKNYSLLQPILEHGWSPVFSGMIYPLSGLIELIVILFIQQKGHGKIKYKVFALNTIILTWLILGPLIRSITEFGLLEASRQKYPAFEQWGLVTLGRFIEHLDFLSIYQWLTGAFIRVSFLLFLSLEVLSIKKPLNKTILLIAYSVMLIVSNSFSFSDVILYYIIKTIVLPVTFWFFLAFSILLSIFVLIVKKGGPHPMFKKTKKQPSKQNSKIEKSEHLIIKSENDIKEIFHNSEDVFFKAVYIVMSLR</sequence>
<proteinExistence type="predicted"/>
<dbReference type="InterPro" id="IPR004761">
    <property type="entry name" value="Spore_GerAB"/>
</dbReference>